<feature type="transmembrane region" description="Helical" evidence="1">
    <location>
        <begin position="12"/>
        <end position="32"/>
    </location>
</feature>
<gene>
    <name evidence="3" type="ORF">CFX0092_A2631</name>
</gene>
<dbReference type="EMBL" id="LN890655">
    <property type="protein sequence ID" value="CUS04509.2"/>
    <property type="molecule type" value="Genomic_DNA"/>
</dbReference>
<reference evidence="3" key="1">
    <citation type="submission" date="2016-01" db="EMBL/GenBank/DDBJ databases">
        <authorList>
            <person name="Mcilroy J.S."/>
            <person name="Karst M S."/>
            <person name="Albertsen M."/>
        </authorList>
    </citation>
    <scope>NUCLEOTIDE SEQUENCE</scope>
    <source>
        <strain evidence="3">Cfx-K</strain>
    </source>
</reference>
<sequence>MSFWVLVASYWVHLLATVVWLGGVALMAFIAWPALRQGTLSANQWFGLQKRFLPWVNAALIILLITGFIQMTNDENYNGFLQVDSLWAWAILLKHVAYGGMVALTVYLQFFLYPAMSRLALLEASQPETAAAERDKIARREIRYLRLNLLAAAAVLFFTAIATAV</sequence>
<dbReference type="Pfam" id="PF05425">
    <property type="entry name" value="CopD"/>
    <property type="match status" value="1"/>
</dbReference>
<protein>
    <recommendedName>
        <fullName evidence="2">Copper resistance protein D domain-containing protein</fullName>
    </recommendedName>
</protein>
<dbReference type="GO" id="GO:0016020">
    <property type="term" value="C:membrane"/>
    <property type="evidence" value="ECO:0007669"/>
    <property type="project" value="InterPro"/>
</dbReference>
<organism evidence="3 4">
    <name type="scientific">Candidatus Promineifilum breve</name>
    <dbReference type="NCBI Taxonomy" id="1806508"/>
    <lineage>
        <taxon>Bacteria</taxon>
        <taxon>Bacillati</taxon>
        <taxon>Chloroflexota</taxon>
        <taxon>Ardenticatenia</taxon>
        <taxon>Candidatus Promineifilales</taxon>
        <taxon>Candidatus Promineifilaceae</taxon>
        <taxon>Candidatus Promineifilum</taxon>
    </lineage>
</organism>
<feature type="transmembrane region" description="Helical" evidence="1">
    <location>
        <begin position="144"/>
        <end position="164"/>
    </location>
</feature>
<keyword evidence="1" id="KW-0812">Transmembrane</keyword>
<keyword evidence="4" id="KW-1185">Reference proteome</keyword>
<dbReference type="AlphaFoldDB" id="A0A160T4Z4"/>
<accession>A0A160T4Z4</accession>
<proteinExistence type="predicted"/>
<dbReference type="Proteomes" id="UP000215027">
    <property type="component" value="Chromosome I"/>
</dbReference>
<dbReference type="RefSeq" id="WP_095043834.1">
    <property type="nucleotide sequence ID" value="NZ_LN890655.1"/>
</dbReference>
<name>A0A160T4Z4_9CHLR</name>
<keyword evidence="1" id="KW-0472">Membrane</keyword>
<dbReference type="InterPro" id="IPR008457">
    <property type="entry name" value="Cu-R_CopD_dom"/>
</dbReference>
<dbReference type="OrthoDB" id="163918at2"/>
<feature type="transmembrane region" description="Helical" evidence="1">
    <location>
        <begin position="52"/>
        <end position="71"/>
    </location>
</feature>
<evidence type="ECO:0000259" key="2">
    <source>
        <dbReference type="Pfam" id="PF05425"/>
    </source>
</evidence>
<feature type="transmembrane region" description="Helical" evidence="1">
    <location>
        <begin position="86"/>
        <end position="108"/>
    </location>
</feature>
<dbReference type="KEGG" id="pbf:CFX0092_A2631"/>
<keyword evidence="1" id="KW-1133">Transmembrane helix</keyword>
<evidence type="ECO:0000313" key="3">
    <source>
        <dbReference type="EMBL" id="CUS04509.2"/>
    </source>
</evidence>
<evidence type="ECO:0000313" key="4">
    <source>
        <dbReference type="Proteomes" id="UP000215027"/>
    </source>
</evidence>
<feature type="domain" description="Copper resistance protein D" evidence="2">
    <location>
        <begin position="50"/>
        <end position="161"/>
    </location>
</feature>
<evidence type="ECO:0000256" key="1">
    <source>
        <dbReference type="SAM" id="Phobius"/>
    </source>
</evidence>